<evidence type="ECO:0000256" key="5">
    <source>
        <dbReference type="ARBA" id="ARBA00038039"/>
    </source>
</evidence>
<feature type="transmembrane region" description="Helical" evidence="8">
    <location>
        <begin position="63"/>
        <end position="87"/>
    </location>
</feature>
<dbReference type="OrthoDB" id="8048523at2759"/>
<comment type="similarity">
    <text evidence="5">Belongs to the laat-1 family.</text>
</comment>
<dbReference type="Pfam" id="PF04193">
    <property type="entry name" value="PQ-loop"/>
    <property type="match status" value="2"/>
</dbReference>
<dbReference type="GO" id="GO:0034488">
    <property type="term" value="P:basic amino acid transmembrane export from vacuole"/>
    <property type="evidence" value="ECO:0007669"/>
    <property type="project" value="TreeGrafter"/>
</dbReference>
<evidence type="ECO:0000256" key="6">
    <source>
        <dbReference type="ARBA" id="ARBA00050768"/>
    </source>
</evidence>
<keyword evidence="4 8" id="KW-0472">Membrane</keyword>
<feature type="transmembrane region" description="Helical" evidence="8">
    <location>
        <begin position="254"/>
        <end position="273"/>
    </location>
</feature>
<dbReference type="AlphaFoldDB" id="A0A397T0H5"/>
<dbReference type="Gene3D" id="1.20.1280.290">
    <property type="match status" value="2"/>
</dbReference>
<evidence type="ECO:0000313" key="9">
    <source>
        <dbReference type="EMBL" id="RIA91818.1"/>
    </source>
</evidence>
<comment type="subcellular location">
    <subcellularLocation>
        <location evidence="1">Membrane</location>
        <topology evidence="1">Multi-pass membrane protein</topology>
    </subcellularLocation>
</comment>
<dbReference type="PANTHER" id="PTHR16201:SF34">
    <property type="entry name" value="LYSOSOMAL AMINO ACID TRANSPORTER 1"/>
    <property type="match status" value="1"/>
</dbReference>
<dbReference type="InterPro" id="IPR051415">
    <property type="entry name" value="LAAT-1"/>
</dbReference>
<evidence type="ECO:0000256" key="8">
    <source>
        <dbReference type="SAM" id="Phobius"/>
    </source>
</evidence>
<feature type="transmembrane region" description="Helical" evidence="8">
    <location>
        <begin position="167"/>
        <end position="187"/>
    </location>
</feature>
<protein>
    <submittedName>
        <fullName evidence="9">PQ loop repeat-domain-containing protein</fullName>
    </submittedName>
</protein>
<dbReference type="GO" id="GO:0015174">
    <property type="term" value="F:basic amino acid transmembrane transporter activity"/>
    <property type="evidence" value="ECO:0007669"/>
    <property type="project" value="TreeGrafter"/>
</dbReference>
<feature type="transmembrane region" description="Helical" evidence="8">
    <location>
        <begin position="215"/>
        <end position="233"/>
    </location>
</feature>
<evidence type="ECO:0000256" key="7">
    <source>
        <dbReference type="SAM" id="MobiDB-lite"/>
    </source>
</evidence>
<dbReference type="PANTHER" id="PTHR16201">
    <property type="entry name" value="SEVEN TRANSMEMBRANE PROTEIN 1-RELATED"/>
    <property type="match status" value="1"/>
</dbReference>
<dbReference type="FunFam" id="1.20.1280.290:FF:000009">
    <property type="entry name" value="PQ loop repeat family protein"/>
    <property type="match status" value="1"/>
</dbReference>
<feature type="transmembrane region" description="Helical" evidence="8">
    <location>
        <begin position="288"/>
        <end position="311"/>
    </location>
</feature>
<feature type="region of interest" description="Disordered" evidence="7">
    <location>
        <begin position="344"/>
        <end position="366"/>
    </location>
</feature>
<feature type="transmembrane region" description="Helical" evidence="8">
    <location>
        <begin position="93"/>
        <end position="115"/>
    </location>
</feature>
<gene>
    <name evidence="9" type="ORF">C1645_711268</name>
</gene>
<proteinExistence type="inferred from homology"/>
<keyword evidence="2 8" id="KW-0812">Transmembrane</keyword>
<keyword evidence="3 8" id="KW-1133">Transmembrane helix</keyword>
<evidence type="ECO:0000256" key="3">
    <source>
        <dbReference type="ARBA" id="ARBA00022989"/>
    </source>
</evidence>
<evidence type="ECO:0000313" key="10">
    <source>
        <dbReference type="Proteomes" id="UP000265703"/>
    </source>
</evidence>
<name>A0A397T0H5_9GLOM</name>
<dbReference type="GO" id="GO:0000329">
    <property type="term" value="C:fungal-type vacuole membrane"/>
    <property type="evidence" value="ECO:0007669"/>
    <property type="project" value="TreeGrafter"/>
</dbReference>
<evidence type="ECO:0000256" key="1">
    <source>
        <dbReference type="ARBA" id="ARBA00004141"/>
    </source>
</evidence>
<dbReference type="Proteomes" id="UP000265703">
    <property type="component" value="Unassembled WGS sequence"/>
</dbReference>
<sequence>MSGGCDSISNEGIAYIEWIHTILGSCVYGNKGLISYILGYVTIACWLNAQLPQLITNYKNKSVDGLSLPFLVSWLLGDISSFFGGILTDQLPFQIYLAAYFCVVDFILFFQYFYYTWIRNPSKSESNEEIPVRPLSTQSFKDSILEGAKKSYTFPTRKNQSHQRISSMVFAILLFTFHSTSSISSSFSTSPTLLSGTHDEMSLGGYSKFFGQDEFVSLFIGRVFAWISTILYLTSRMPQIWKNYTRKSVEGLSMFMFIFAALANLSYATSILINPKLETEPNYLLKEVPYLLGSVGTCTFDVIILIQWYIFRDPEHRHRKRRNRHSRSTSYGDRIGYHQLSTDDETYRSGRRNGQRSGQIDGGNFV</sequence>
<dbReference type="EMBL" id="QKYT01000142">
    <property type="protein sequence ID" value="RIA91818.1"/>
    <property type="molecule type" value="Genomic_DNA"/>
</dbReference>
<feature type="transmembrane region" description="Helical" evidence="8">
    <location>
        <begin position="33"/>
        <end position="51"/>
    </location>
</feature>
<dbReference type="InterPro" id="IPR006603">
    <property type="entry name" value="PQ-loop_rpt"/>
</dbReference>
<reference evidence="9 10" key="1">
    <citation type="submission" date="2018-06" db="EMBL/GenBank/DDBJ databases">
        <title>Comparative genomics reveals the genomic features of Rhizophagus irregularis, R. cerebriforme, R. diaphanum and Gigaspora rosea, and their symbiotic lifestyle signature.</title>
        <authorList>
            <person name="Morin E."/>
            <person name="San Clemente H."/>
            <person name="Chen E.C.H."/>
            <person name="De La Providencia I."/>
            <person name="Hainaut M."/>
            <person name="Kuo A."/>
            <person name="Kohler A."/>
            <person name="Murat C."/>
            <person name="Tang N."/>
            <person name="Roy S."/>
            <person name="Loubradou J."/>
            <person name="Henrissat B."/>
            <person name="Grigoriev I.V."/>
            <person name="Corradi N."/>
            <person name="Roux C."/>
            <person name="Martin F.M."/>
        </authorList>
    </citation>
    <scope>NUCLEOTIDE SEQUENCE [LARGE SCALE GENOMIC DNA]</scope>
    <source>
        <strain evidence="9 10">DAOM 227022</strain>
    </source>
</reference>
<keyword evidence="10" id="KW-1185">Reference proteome</keyword>
<accession>A0A397T0H5</accession>
<comment type="caution">
    <text evidence="9">The sequence shown here is derived from an EMBL/GenBank/DDBJ whole genome shotgun (WGS) entry which is preliminary data.</text>
</comment>
<dbReference type="SMART" id="SM00679">
    <property type="entry name" value="CTNS"/>
    <property type="match status" value="2"/>
</dbReference>
<organism evidence="9 10">
    <name type="scientific">Glomus cerebriforme</name>
    <dbReference type="NCBI Taxonomy" id="658196"/>
    <lineage>
        <taxon>Eukaryota</taxon>
        <taxon>Fungi</taxon>
        <taxon>Fungi incertae sedis</taxon>
        <taxon>Mucoromycota</taxon>
        <taxon>Glomeromycotina</taxon>
        <taxon>Glomeromycetes</taxon>
        <taxon>Glomerales</taxon>
        <taxon>Glomeraceae</taxon>
        <taxon>Glomus</taxon>
    </lineage>
</organism>
<evidence type="ECO:0000256" key="4">
    <source>
        <dbReference type="ARBA" id="ARBA00023136"/>
    </source>
</evidence>
<evidence type="ECO:0000256" key="2">
    <source>
        <dbReference type="ARBA" id="ARBA00022692"/>
    </source>
</evidence>
<comment type="catalytic activity">
    <reaction evidence="6">
        <text>L-histidine(out) + L-arginine(in) = L-histidine(in) + L-arginine(out)</text>
        <dbReference type="Rhea" id="RHEA:71063"/>
        <dbReference type="ChEBI" id="CHEBI:32682"/>
        <dbReference type="ChEBI" id="CHEBI:57595"/>
    </reaction>
</comment>